<evidence type="ECO:0000313" key="3">
    <source>
        <dbReference type="EMBL" id="ELY29277.1"/>
    </source>
</evidence>
<dbReference type="GeneID" id="8824677"/>
<organism evidence="2 4">
    <name type="scientific">Natrialba magadii (strain ATCC 43099 / DSM 3394 / CCM 3739 / CIP 104546 / IAM 13178 / JCM 8861 / NBRC 102185 / NCIMB 2190 / MS3)</name>
    <name type="common">Natronobacterium magadii</name>
    <dbReference type="NCBI Taxonomy" id="547559"/>
    <lineage>
        <taxon>Archaea</taxon>
        <taxon>Methanobacteriati</taxon>
        <taxon>Methanobacteriota</taxon>
        <taxon>Stenosarchaea group</taxon>
        <taxon>Halobacteria</taxon>
        <taxon>Halobacteriales</taxon>
        <taxon>Natrialbaceae</taxon>
        <taxon>Natrialba</taxon>
    </lineage>
</organism>
<reference evidence="3 5" key="3">
    <citation type="journal article" date="2014" name="PLoS Genet.">
        <title>Phylogenetically driven sequencing of extremely halophilic archaea reveals strategies for static and dynamic osmo-response.</title>
        <authorList>
            <person name="Becker E.A."/>
            <person name="Seitzer P.M."/>
            <person name="Tritt A."/>
            <person name="Larsen D."/>
            <person name="Krusor M."/>
            <person name="Yao A.I."/>
            <person name="Wu D."/>
            <person name="Madern D."/>
            <person name="Eisen J.A."/>
            <person name="Darling A.E."/>
            <person name="Facciotti M.T."/>
        </authorList>
    </citation>
    <scope>NUCLEOTIDE SEQUENCE [LARGE SCALE GENOMIC DNA]</scope>
    <source>
        <strain evidence="5">ATCC 43099 / DSM 3394 / CCM 3739 / CIP 104546 / IAM 13178 / JCM 8861 / NBRC 102185 / NCIMB 2190 / MS3</strain>
        <strain evidence="3">MS-3</strain>
    </source>
</reference>
<reference evidence="4" key="1">
    <citation type="submission" date="2010-02" db="EMBL/GenBank/DDBJ databases">
        <title>Complete sequence of chromosome of Natrialba magadii ATCC 43099.</title>
        <authorList>
            <consortium name="US DOE Joint Genome Institute"/>
            <person name="Lucas S."/>
            <person name="Copeland A."/>
            <person name="Lapidus A."/>
            <person name="Cheng J.-F."/>
            <person name="Bruce D."/>
            <person name="Goodwin L."/>
            <person name="Pitluck S."/>
            <person name="Davenport K."/>
            <person name="Saunders E."/>
            <person name="Detter J.C."/>
            <person name="Han C."/>
            <person name="Tapia R."/>
            <person name="Land M."/>
            <person name="Hauser L."/>
            <person name="Kyrpides N."/>
            <person name="Mikhailova N."/>
            <person name="De Castro R.E."/>
            <person name="Maupin-Furlow J.A."/>
            <person name="Woyke T."/>
        </authorList>
    </citation>
    <scope>NUCLEOTIDE SEQUENCE [LARGE SCALE GENOMIC DNA]</scope>
    <source>
        <strain evidence="4">ATCC 43099 / DSM 3394 / CCM 3739 / CIP 104546 / IAM 13178 / JCM 8861 / NBRC 102185 / NCIMB 2190 / MS3</strain>
    </source>
</reference>
<proteinExistence type="predicted"/>
<dbReference type="Proteomes" id="UP000011543">
    <property type="component" value="Unassembled WGS sequence"/>
</dbReference>
<evidence type="ECO:0000313" key="4">
    <source>
        <dbReference type="Proteomes" id="UP000001879"/>
    </source>
</evidence>
<sequence length="297" mass="32306">MNHNVISTSPSSTEILYALGVEPVAVSHACDFPPEAADLPTIDASKVDAEASADRHEQVRAATANGHLYQMDAERIDDADPDLIVTQGVCGVCAVDDVLVDETLADLDADPEVLALDASRLEDVLECIHDVGRVTGTEARADELVTGLRERIATLEERVPAAPRPRMAVLEWMDPARPAGTWVPDIVELAGGEYGLSEPGERSAPVEWDSFLAYDPEVLVVAPCGFDAERTREQFGELSERPGWEELTAVREDRVFILDGGAYLTRWTPRLVDAAERLATLCHPDEFGEPPADVVRL</sequence>
<dbReference type="eggNOG" id="arCOG04233">
    <property type="taxonomic scope" value="Archaea"/>
</dbReference>
<dbReference type="InterPro" id="IPR002491">
    <property type="entry name" value="ABC_transptr_periplasmic_BD"/>
</dbReference>
<reference evidence="2 4" key="2">
    <citation type="journal article" date="2012" name="BMC Genomics">
        <title>A comparative genomics perspective on the genetic content of the alkaliphilic haloarchaeon Natrialba magadii ATCC 43099T.</title>
        <authorList>
            <person name="Siddaramappa S."/>
            <person name="Challacombe J.F."/>
            <person name="Decastro R.E."/>
            <person name="Pfeiffer F."/>
            <person name="Sastre D.E."/>
            <person name="Gimenez M.I."/>
            <person name="Paggi R.A."/>
            <person name="Detter J.C."/>
            <person name="Davenport K.W."/>
            <person name="Goodwin L.A."/>
            <person name="Kyrpides N."/>
            <person name="Tapia R."/>
            <person name="Pitluck S."/>
            <person name="Lucas S."/>
            <person name="Woyke T."/>
            <person name="Maupin-Furlow J.A."/>
        </authorList>
    </citation>
    <scope>NUCLEOTIDE SEQUENCE [LARGE SCALE GENOMIC DNA]</scope>
    <source>
        <strain evidence="2">ATCC 43099</strain>
        <strain evidence="4">ATCC 43099 / DSM 3394 / CCM 3739 / CIP 104546 / IAM 13178 / JCM 8861 / NBRC 102185 / NCIMB 2190 / MS3</strain>
    </source>
</reference>
<dbReference type="STRING" id="547559.Nmag_1836"/>
<dbReference type="Pfam" id="PF01497">
    <property type="entry name" value="Peripla_BP_2"/>
    <property type="match status" value="1"/>
</dbReference>
<reference evidence="2" key="4">
    <citation type="submission" date="2016-09" db="EMBL/GenBank/DDBJ databases">
        <authorList>
            <person name="Pfeiffer F."/>
        </authorList>
    </citation>
    <scope>NUCLEOTIDE SEQUENCE</scope>
    <source>
        <strain evidence="2">ATCC 43099</strain>
    </source>
</reference>
<accession>D3SV02</accession>
<keyword evidence="4" id="KW-1185">Reference proteome</keyword>
<feature type="domain" description="Fe/B12 periplasmic-binding" evidence="1">
    <location>
        <begin position="4"/>
        <end position="286"/>
    </location>
</feature>
<dbReference type="PROSITE" id="PS50983">
    <property type="entry name" value="FE_B12_PBP"/>
    <property type="match status" value="1"/>
</dbReference>
<evidence type="ECO:0000259" key="1">
    <source>
        <dbReference type="PROSITE" id="PS50983"/>
    </source>
</evidence>
<dbReference type="PaxDb" id="547559-Nmag_1836"/>
<evidence type="ECO:0000313" key="5">
    <source>
        <dbReference type="Proteomes" id="UP000011543"/>
    </source>
</evidence>
<dbReference type="EMBL" id="CP001932">
    <property type="protein sequence ID" value="ADD05410.1"/>
    <property type="molecule type" value="Genomic_DNA"/>
</dbReference>
<dbReference type="PATRIC" id="fig|547559.17.peg.2210"/>
<dbReference type="SUPFAM" id="SSF53807">
    <property type="entry name" value="Helical backbone' metal receptor"/>
    <property type="match status" value="1"/>
</dbReference>
<dbReference type="OrthoDB" id="9784at2157"/>
<dbReference type="KEGG" id="nmg:Nmag_1836"/>
<dbReference type="PANTHER" id="PTHR42860:SF1">
    <property type="entry name" value="VITAMIN B12-BINDING PROTEIN"/>
    <property type="match status" value="1"/>
</dbReference>
<name>D3SV02_NATMM</name>
<protein>
    <submittedName>
        <fullName evidence="2">ABC-type transport system periplasmic substrate-binding protein (Probable substrate iron/cobalamin)</fullName>
    </submittedName>
    <submittedName>
        <fullName evidence="3">Periplasmic binding protein</fullName>
    </submittedName>
</protein>
<dbReference type="AlphaFoldDB" id="D3SV02"/>
<dbReference type="Gene3D" id="3.40.50.1980">
    <property type="entry name" value="Nitrogenase molybdenum iron protein domain"/>
    <property type="match status" value="2"/>
</dbReference>
<dbReference type="InterPro" id="IPR051030">
    <property type="entry name" value="Vitamin_B12-ABC_binding"/>
</dbReference>
<dbReference type="EMBL" id="AOHS01000037">
    <property type="protein sequence ID" value="ELY29277.1"/>
    <property type="molecule type" value="Genomic_DNA"/>
</dbReference>
<dbReference type="PANTHER" id="PTHR42860">
    <property type="entry name" value="VITAMIN B12-BINDING PROTEIN"/>
    <property type="match status" value="1"/>
</dbReference>
<dbReference type="Proteomes" id="UP000001879">
    <property type="component" value="Chromosome"/>
</dbReference>
<evidence type="ECO:0000313" key="2">
    <source>
        <dbReference type="EMBL" id="ADD05410.1"/>
    </source>
</evidence>
<dbReference type="HOGENOM" id="CLU_038034_9_1_2"/>
<dbReference type="RefSeq" id="WP_004267607.1">
    <property type="nucleotide sequence ID" value="NC_013922.1"/>
</dbReference>
<gene>
    <name evidence="2" type="ordered locus">Nmag_1836</name>
    <name evidence="3" type="ORF">C500_11185</name>
</gene>